<feature type="transmembrane region" description="Helical" evidence="1">
    <location>
        <begin position="12"/>
        <end position="38"/>
    </location>
</feature>
<accession>A0A6G1ZWU8</accession>
<protein>
    <submittedName>
        <fullName evidence="2">Uncharacterized protein</fullName>
    </submittedName>
</protein>
<gene>
    <name evidence="2" type="ORF">GKD79_03710</name>
</gene>
<keyword evidence="1" id="KW-1133">Transmembrane helix</keyword>
<dbReference type="AlphaFoldDB" id="A0A6G1ZWU8"/>
<feature type="transmembrane region" description="Helical" evidence="1">
    <location>
        <begin position="94"/>
        <end position="113"/>
    </location>
</feature>
<dbReference type="RefSeq" id="WP_154252990.1">
    <property type="nucleotide sequence ID" value="NZ_WKQF01000002.1"/>
</dbReference>
<organism evidence="2">
    <name type="scientific">Faecalibacterium prausnitzii</name>
    <dbReference type="NCBI Taxonomy" id="853"/>
    <lineage>
        <taxon>Bacteria</taxon>
        <taxon>Bacillati</taxon>
        <taxon>Bacillota</taxon>
        <taxon>Clostridia</taxon>
        <taxon>Eubacteriales</taxon>
        <taxon>Oscillospiraceae</taxon>
        <taxon>Faecalibacterium</taxon>
    </lineage>
</organism>
<feature type="transmembrane region" description="Helical" evidence="1">
    <location>
        <begin position="119"/>
        <end position="140"/>
    </location>
</feature>
<sequence>MKEKIYCNWLKISLGIIFLGIILDIGVAVTDISLFTVTESYMDYIFAAIVSVGLLSFSIIALVAGILQEKFYGYKLRELLTFDGLKKRINLKRYIRISLLWIVLGIVLLSLYFKVSCVNTMICLLLATIFSAGCMAYSVFDIMVNDESVQKTLKDGYESLVKKDFNKNGKISYHINTLTNALIESCKKLNIEEMEELCTLYSTLMHVVDKNVDMSWEQEKFIETRLQQVCCNISIEFGYNKMLEQIIDMFNGISKYDYWKEDLYLKPIYEIKYFDDKELERNDYRNQVLSVCVLKEYKNGKITNVEWRKILYQYFYMLIKNESATPKIKNQILKKYLDELLHFSRNCDDGNLLVEEEVALDIFKYILNTDNIEERKRIYTLFVRSITVKNQYERDLHYFLFLSMIFQLIYYYAYSETEVRTEKYRKGIRELLDTTITDDIISGLRISFLLEENLENIVQSFKYRIPKDISITDTFEASTDFIIAKYKIWTKEFNVKFLFMLYCQYYDLIGGFCELSEFFSWNEFPESEKNYTLKELAAFFDRETVLLKESFIKECKQLGELYNHNYNISEKEQESIYNWIQNEQRKIVDIKLANSEPDEAGDLDTKIIAKYLNNSMQRNKIFGWKFEDEMDCYIKYTKITAIMHYSDDSDIVHEKTVAGFVETCGQEALNWFIKNKCLKLTISYDKNGIDTVLKYIEGTNFSMRNFSYTSDWALVKYAQSENYKKLREKENAIEMCRMSGINEHIYVKKDDFYYKFVVSKAKMKNLTEQECIEELEKFGKYKEFYYVDGVLLDKRRAIECIRRKYYAYEFDFKLCVKFNPKDVVWFCREKRNR</sequence>
<evidence type="ECO:0000313" key="2">
    <source>
        <dbReference type="EMBL" id="MSC68013.1"/>
    </source>
</evidence>
<proteinExistence type="predicted"/>
<feature type="transmembrane region" description="Helical" evidence="1">
    <location>
        <begin position="44"/>
        <end position="67"/>
    </location>
</feature>
<keyword evidence="1" id="KW-0812">Transmembrane</keyword>
<keyword evidence="1" id="KW-0472">Membrane</keyword>
<feature type="transmembrane region" description="Helical" evidence="1">
    <location>
        <begin position="396"/>
        <end position="414"/>
    </location>
</feature>
<reference evidence="2" key="1">
    <citation type="journal article" date="2019" name="Nat. Med.">
        <title>A library of human gut bacterial isolates paired with longitudinal multiomics data enables mechanistic microbiome research.</title>
        <authorList>
            <person name="Poyet M."/>
            <person name="Groussin M."/>
            <person name="Gibbons S.M."/>
            <person name="Avila-Pacheco J."/>
            <person name="Jiang X."/>
            <person name="Kearney S.M."/>
            <person name="Perrotta A.R."/>
            <person name="Berdy B."/>
            <person name="Zhao S."/>
            <person name="Lieberman T.D."/>
            <person name="Swanson P.K."/>
            <person name="Smith M."/>
            <person name="Roesemann S."/>
            <person name="Alexander J.E."/>
            <person name="Rich S.A."/>
            <person name="Livny J."/>
            <person name="Vlamakis H."/>
            <person name="Clish C."/>
            <person name="Bullock K."/>
            <person name="Deik A."/>
            <person name="Scott J."/>
            <person name="Pierce K.A."/>
            <person name="Xavier R.J."/>
            <person name="Alm E.J."/>
        </authorList>
    </citation>
    <scope>NUCLEOTIDE SEQUENCE</scope>
    <source>
        <strain evidence="2">BIOML-B7</strain>
    </source>
</reference>
<comment type="caution">
    <text evidence="2">The sequence shown here is derived from an EMBL/GenBank/DDBJ whole genome shotgun (WGS) entry which is preliminary data.</text>
</comment>
<name>A0A6G1ZWU8_9FIRM</name>
<dbReference type="EMBL" id="WKQG01000002">
    <property type="protein sequence ID" value="MSC68013.1"/>
    <property type="molecule type" value="Genomic_DNA"/>
</dbReference>
<evidence type="ECO:0000256" key="1">
    <source>
        <dbReference type="SAM" id="Phobius"/>
    </source>
</evidence>